<name>E4ZUN9_LEPMJ</name>
<organism evidence="2">
    <name type="scientific">Leptosphaeria maculans (strain JN3 / isolate v23.1.3 / race Av1-4-5-6-7-8)</name>
    <name type="common">Blackleg fungus</name>
    <name type="synonym">Phoma lingam</name>
    <dbReference type="NCBI Taxonomy" id="985895"/>
    <lineage>
        <taxon>Eukaryota</taxon>
        <taxon>Fungi</taxon>
        <taxon>Dikarya</taxon>
        <taxon>Ascomycota</taxon>
        <taxon>Pezizomycotina</taxon>
        <taxon>Dothideomycetes</taxon>
        <taxon>Pleosporomycetidae</taxon>
        <taxon>Pleosporales</taxon>
        <taxon>Pleosporineae</taxon>
        <taxon>Leptosphaeriaceae</taxon>
        <taxon>Plenodomus</taxon>
        <taxon>Plenodomus lingam/Leptosphaeria maculans species complex</taxon>
    </lineage>
</organism>
<evidence type="ECO:0000313" key="1">
    <source>
        <dbReference type="EMBL" id="CBX95118.1"/>
    </source>
</evidence>
<accession>E4ZUN9</accession>
<dbReference type="HOGENOM" id="CLU_2776389_0_0_1"/>
<evidence type="ECO:0000313" key="2">
    <source>
        <dbReference type="Proteomes" id="UP000002668"/>
    </source>
</evidence>
<protein>
    <submittedName>
        <fullName evidence="1">Predicted protein</fullName>
    </submittedName>
</protein>
<dbReference type="EMBL" id="FP929126">
    <property type="protein sequence ID" value="CBX95118.1"/>
    <property type="molecule type" value="Genomic_DNA"/>
</dbReference>
<dbReference type="InParanoid" id="E4ZUN9"/>
<gene>
    <name evidence="1" type="ORF">LEMA_uP115330.1</name>
</gene>
<dbReference type="VEuPathDB" id="FungiDB:LEMA_uP115330.1"/>
<proteinExistence type="predicted"/>
<sequence>MARWCFTTVKGEWRLEVGTGLALASGQMMFASLMRYLLEDDGIFRGRWLRRGNISTCVQETVTVLTSYN</sequence>
<dbReference type="AlphaFoldDB" id="E4ZUN9"/>
<dbReference type="Proteomes" id="UP000002668">
    <property type="component" value="Genome"/>
</dbReference>
<reference evidence="2" key="1">
    <citation type="journal article" date="2011" name="Nat. Commun.">
        <title>Effector diversification within compartments of the Leptosphaeria maculans genome affected by Repeat-Induced Point mutations.</title>
        <authorList>
            <person name="Rouxel T."/>
            <person name="Grandaubert J."/>
            <person name="Hane J.K."/>
            <person name="Hoede C."/>
            <person name="van de Wouw A.P."/>
            <person name="Couloux A."/>
            <person name="Dominguez V."/>
            <person name="Anthouard V."/>
            <person name="Bally P."/>
            <person name="Bourras S."/>
            <person name="Cozijnsen A.J."/>
            <person name="Ciuffetti L.M."/>
            <person name="Degrave A."/>
            <person name="Dilmaghani A."/>
            <person name="Duret L."/>
            <person name="Fudal I."/>
            <person name="Goodwin S.B."/>
            <person name="Gout L."/>
            <person name="Glaser N."/>
            <person name="Linglin J."/>
            <person name="Kema G.H.J."/>
            <person name="Lapalu N."/>
            <person name="Lawrence C.B."/>
            <person name="May K."/>
            <person name="Meyer M."/>
            <person name="Ollivier B."/>
            <person name="Poulain J."/>
            <person name="Schoch C.L."/>
            <person name="Simon A."/>
            <person name="Spatafora J.W."/>
            <person name="Stachowiak A."/>
            <person name="Turgeon B.G."/>
            <person name="Tyler B.M."/>
            <person name="Vincent D."/>
            <person name="Weissenbach J."/>
            <person name="Amselem J."/>
            <person name="Quesneville H."/>
            <person name="Oliver R.P."/>
            <person name="Wincker P."/>
            <person name="Balesdent M.-H."/>
            <person name="Howlett B.J."/>
        </authorList>
    </citation>
    <scope>NUCLEOTIDE SEQUENCE [LARGE SCALE GENOMIC DNA]</scope>
    <source>
        <strain evidence="2">JN3 / isolate v23.1.3 / race Av1-4-5-6-7-8</strain>
    </source>
</reference>
<keyword evidence="2" id="KW-1185">Reference proteome</keyword>